<keyword evidence="2 4" id="KW-0238">DNA-binding</keyword>
<dbReference type="PROSITE" id="PS50977">
    <property type="entry name" value="HTH_TETR_2"/>
    <property type="match status" value="1"/>
</dbReference>
<keyword evidence="3" id="KW-0804">Transcription</keyword>
<dbReference type="PANTHER" id="PTHR30055">
    <property type="entry name" value="HTH-TYPE TRANSCRIPTIONAL REGULATOR RUTR"/>
    <property type="match status" value="1"/>
</dbReference>
<feature type="domain" description="HTH tetR-type" evidence="5">
    <location>
        <begin position="8"/>
        <end position="68"/>
    </location>
</feature>
<name>A0ABV1JDB3_9ACTN</name>
<evidence type="ECO:0000259" key="5">
    <source>
        <dbReference type="PROSITE" id="PS50977"/>
    </source>
</evidence>
<dbReference type="Pfam" id="PF00440">
    <property type="entry name" value="TetR_N"/>
    <property type="match status" value="1"/>
</dbReference>
<evidence type="ECO:0000313" key="7">
    <source>
        <dbReference type="Proteomes" id="UP001487305"/>
    </source>
</evidence>
<dbReference type="InterPro" id="IPR001647">
    <property type="entry name" value="HTH_TetR"/>
</dbReference>
<evidence type="ECO:0000313" key="6">
    <source>
        <dbReference type="EMBL" id="MEQ3363076.1"/>
    </source>
</evidence>
<keyword evidence="1" id="KW-0805">Transcription regulation</keyword>
<protein>
    <submittedName>
        <fullName evidence="6">TetR/AcrR family transcriptional regulator</fullName>
    </submittedName>
</protein>
<dbReference type="PRINTS" id="PR00455">
    <property type="entry name" value="HTHTETR"/>
</dbReference>
<evidence type="ECO:0000256" key="2">
    <source>
        <dbReference type="ARBA" id="ARBA00023125"/>
    </source>
</evidence>
<sequence length="206" mass="23069">MAKYKCSERTHKKIYNAARELFAERGYDATSLIDIANKAEVSVGTLYRHYPAKQYLLLYAADDALASMRALIDGFSDDMSCYEKILAVMSADMRDCLEVFDSGEPSAEDLGYGLHLEHRSAIYSSPTAFDYAYRNRAAMKALFEDMLEQGVRNGELAGETDIADFADILVAVFFRQYDLALFDPDGDGSLGALERKLSFLFDLLKP</sequence>
<comment type="caution">
    <text evidence="6">The sequence shown here is derived from an EMBL/GenBank/DDBJ whole genome shotgun (WGS) entry which is preliminary data.</text>
</comment>
<dbReference type="RefSeq" id="WP_102375841.1">
    <property type="nucleotide sequence ID" value="NZ_JBBNOP010000006.1"/>
</dbReference>
<organism evidence="6 7">
    <name type="scientific">Raoultibacter massiliensis</name>
    <dbReference type="NCBI Taxonomy" id="1852371"/>
    <lineage>
        <taxon>Bacteria</taxon>
        <taxon>Bacillati</taxon>
        <taxon>Actinomycetota</taxon>
        <taxon>Coriobacteriia</taxon>
        <taxon>Eggerthellales</taxon>
        <taxon>Eggerthellaceae</taxon>
        <taxon>Raoultibacter</taxon>
    </lineage>
</organism>
<feature type="DNA-binding region" description="H-T-H motif" evidence="4">
    <location>
        <begin position="31"/>
        <end position="50"/>
    </location>
</feature>
<dbReference type="SUPFAM" id="SSF46689">
    <property type="entry name" value="Homeodomain-like"/>
    <property type="match status" value="1"/>
</dbReference>
<reference evidence="6 7" key="1">
    <citation type="submission" date="2024-04" db="EMBL/GenBank/DDBJ databases">
        <title>Human intestinal bacterial collection.</title>
        <authorList>
            <person name="Pauvert C."/>
            <person name="Hitch T.C.A."/>
            <person name="Clavel T."/>
        </authorList>
    </citation>
    <scope>NUCLEOTIDE SEQUENCE [LARGE SCALE GENOMIC DNA]</scope>
    <source>
        <strain evidence="6 7">CLA-KB-H42</strain>
    </source>
</reference>
<dbReference type="Proteomes" id="UP001487305">
    <property type="component" value="Unassembled WGS sequence"/>
</dbReference>
<dbReference type="InterPro" id="IPR009057">
    <property type="entry name" value="Homeodomain-like_sf"/>
</dbReference>
<dbReference type="Gene3D" id="1.10.357.10">
    <property type="entry name" value="Tetracycline Repressor, domain 2"/>
    <property type="match status" value="1"/>
</dbReference>
<dbReference type="InterPro" id="IPR036271">
    <property type="entry name" value="Tet_transcr_reg_TetR-rel_C_sf"/>
</dbReference>
<evidence type="ECO:0000256" key="4">
    <source>
        <dbReference type="PROSITE-ProRule" id="PRU00335"/>
    </source>
</evidence>
<dbReference type="PANTHER" id="PTHR30055:SF234">
    <property type="entry name" value="HTH-TYPE TRANSCRIPTIONAL REGULATOR BETI"/>
    <property type="match status" value="1"/>
</dbReference>
<dbReference type="InterPro" id="IPR050109">
    <property type="entry name" value="HTH-type_TetR-like_transc_reg"/>
</dbReference>
<evidence type="ECO:0000256" key="1">
    <source>
        <dbReference type="ARBA" id="ARBA00023015"/>
    </source>
</evidence>
<evidence type="ECO:0000256" key="3">
    <source>
        <dbReference type="ARBA" id="ARBA00023163"/>
    </source>
</evidence>
<proteinExistence type="predicted"/>
<dbReference type="SUPFAM" id="SSF48498">
    <property type="entry name" value="Tetracyclin repressor-like, C-terminal domain"/>
    <property type="match status" value="1"/>
</dbReference>
<gene>
    <name evidence="6" type="ORF">AAA083_08820</name>
</gene>
<accession>A0ABV1JDB3</accession>
<keyword evidence="7" id="KW-1185">Reference proteome</keyword>
<dbReference type="EMBL" id="JBBNOP010000006">
    <property type="protein sequence ID" value="MEQ3363076.1"/>
    <property type="molecule type" value="Genomic_DNA"/>
</dbReference>